<accession>A0A835AQU3</accession>
<keyword evidence="4" id="KW-1185">Reference proteome</keyword>
<evidence type="ECO:0000256" key="1">
    <source>
        <dbReference type="ARBA" id="ARBA00006524"/>
    </source>
</evidence>
<evidence type="ECO:0008006" key="5">
    <source>
        <dbReference type="Google" id="ProtNLM"/>
    </source>
</evidence>
<proteinExistence type="inferred from homology"/>
<protein>
    <recommendedName>
        <fullName evidence="5">Pre-rRNA-processing protein TSR2 homolog</fullName>
    </recommendedName>
</protein>
<dbReference type="GO" id="GO:0006364">
    <property type="term" value="P:rRNA processing"/>
    <property type="evidence" value="ECO:0007669"/>
    <property type="project" value="UniProtKB-KW"/>
</dbReference>
<reference evidence="3" key="1">
    <citation type="submission" date="2020-07" db="EMBL/GenBank/DDBJ databases">
        <title>Genome sequence and genetic diversity analysis of an under-domesticated orphan crop, white fonio (Digitaria exilis).</title>
        <authorList>
            <person name="Bennetzen J.L."/>
            <person name="Chen S."/>
            <person name="Ma X."/>
            <person name="Wang X."/>
            <person name="Yssel A.E.J."/>
            <person name="Chaluvadi S.R."/>
            <person name="Johnson M."/>
            <person name="Gangashetty P."/>
            <person name="Hamidou F."/>
            <person name="Sanogo M.D."/>
            <person name="Zwaenepoel A."/>
            <person name="Wallace J."/>
            <person name="Van De Peer Y."/>
            <person name="Van Deynze A."/>
        </authorList>
    </citation>
    <scope>NUCLEOTIDE SEQUENCE</scope>
    <source>
        <tissue evidence="3">Leaves</tissue>
    </source>
</reference>
<dbReference type="OrthoDB" id="263560at2759"/>
<sequence>MAASNSGGPISGEAAQAFGEGIGLVWGRWTALQMAVENQWGGRDSRAKADQFGESILSWFCGSKGTHSSFSTHSPIIYSSLRRDPVCFSGPHYYEDLVDMMYDYLSENFNADFEDNSVEEVIIFPVHSFPA</sequence>
<dbReference type="InterPro" id="IPR019398">
    <property type="entry name" value="Pre-rRNA_process_TSR2"/>
</dbReference>
<comment type="caution">
    <text evidence="3">The sequence shown here is derived from an EMBL/GenBank/DDBJ whole genome shotgun (WGS) entry which is preliminary data.</text>
</comment>
<comment type="similarity">
    <text evidence="1">Belongs to the TSR2 family.</text>
</comment>
<gene>
    <name evidence="3" type="ORF">HU200_054308</name>
</gene>
<name>A0A835AQU3_9POAL</name>
<organism evidence="3 4">
    <name type="scientific">Digitaria exilis</name>
    <dbReference type="NCBI Taxonomy" id="1010633"/>
    <lineage>
        <taxon>Eukaryota</taxon>
        <taxon>Viridiplantae</taxon>
        <taxon>Streptophyta</taxon>
        <taxon>Embryophyta</taxon>
        <taxon>Tracheophyta</taxon>
        <taxon>Spermatophyta</taxon>
        <taxon>Magnoliopsida</taxon>
        <taxon>Liliopsida</taxon>
        <taxon>Poales</taxon>
        <taxon>Poaceae</taxon>
        <taxon>PACMAD clade</taxon>
        <taxon>Panicoideae</taxon>
        <taxon>Panicodae</taxon>
        <taxon>Paniceae</taxon>
        <taxon>Anthephorinae</taxon>
        <taxon>Digitaria</taxon>
    </lineage>
</organism>
<dbReference type="EMBL" id="JACEFO010002346">
    <property type="protein sequence ID" value="KAF8664987.1"/>
    <property type="molecule type" value="Genomic_DNA"/>
</dbReference>
<dbReference type="Pfam" id="PF10273">
    <property type="entry name" value="WGG"/>
    <property type="match status" value="1"/>
</dbReference>
<evidence type="ECO:0000313" key="4">
    <source>
        <dbReference type="Proteomes" id="UP000636709"/>
    </source>
</evidence>
<evidence type="ECO:0000256" key="2">
    <source>
        <dbReference type="ARBA" id="ARBA00022552"/>
    </source>
</evidence>
<dbReference type="AlphaFoldDB" id="A0A835AQU3"/>
<evidence type="ECO:0000313" key="3">
    <source>
        <dbReference type="EMBL" id="KAF8664987.1"/>
    </source>
</evidence>
<keyword evidence="2" id="KW-0698">rRNA processing</keyword>
<dbReference type="Proteomes" id="UP000636709">
    <property type="component" value="Unassembled WGS sequence"/>
</dbReference>
<dbReference type="PANTHER" id="PTHR21250">
    <property type="entry name" value="PRE-RRNA-PROCESSING PROTEIN TSR2 HOMOLOG"/>
    <property type="match status" value="1"/>
</dbReference>